<reference evidence="3" key="1">
    <citation type="journal article" date="2012" name="Nature">
        <title>A physical, genetic and functional sequence assembly of the barley genome.</title>
        <authorList>
            <consortium name="The International Barley Genome Sequencing Consortium"/>
            <person name="Mayer K.F."/>
            <person name="Waugh R."/>
            <person name="Brown J.W."/>
            <person name="Schulman A."/>
            <person name="Langridge P."/>
            <person name="Platzer M."/>
            <person name="Fincher G.B."/>
            <person name="Muehlbauer G.J."/>
            <person name="Sato K."/>
            <person name="Close T.J."/>
            <person name="Wise R.P."/>
            <person name="Stein N."/>
        </authorList>
    </citation>
    <scope>NUCLEOTIDE SEQUENCE [LARGE SCALE GENOMIC DNA]</scope>
    <source>
        <strain evidence="3">cv. Morex</strain>
    </source>
</reference>
<feature type="region of interest" description="Disordered" evidence="1">
    <location>
        <begin position="117"/>
        <end position="160"/>
    </location>
</feature>
<reference evidence="2" key="3">
    <citation type="submission" date="2022-01" db="UniProtKB">
        <authorList>
            <consortium name="EnsemblPlants"/>
        </authorList>
    </citation>
    <scope>IDENTIFICATION</scope>
    <source>
        <strain evidence="2">subsp. vulgare</strain>
    </source>
</reference>
<evidence type="ECO:0000256" key="1">
    <source>
        <dbReference type="SAM" id="MobiDB-lite"/>
    </source>
</evidence>
<organism evidence="2 3">
    <name type="scientific">Hordeum vulgare subsp. vulgare</name>
    <name type="common">Domesticated barley</name>
    <dbReference type="NCBI Taxonomy" id="112509"/>
    <lineage>
        <taxon>Eukaryota</taxon>
        <taxon>Viridiplantae</taxon>
        <taxon>Streptophyta</taxon>
        <taxon>Embryophyta</taxon>
        <taxon>Tracheophyta</taxon>
        <taxon>Spermatophyta</taxon>
        <taxon>Magnoliopsida</taxon>
        <taxon>Liliopsida</taxon>
        <taxon>Poales</taxon>
        <taxon>Poaceae</taxon>
        <taxon>BOP clade</taxon>
        <taxon>Pooideae</taxon>
        <taxon>Triticodae</taxon>
        <taxon>Triticeae</taxon>
        <taxon>Hordeinae</taxon>
        <taxon>Hordeum</taxon>
    </lineage>
</organism>
<feature type="compositionally biased region" description="Basic and acidic residues" evidence="1">
    <location>
        <begin position="144"/>
        <end position="160"/>
    </location>
</feature>
<feature type="compositionally biased region" description="Basic and acidic residues" evidence="1">
    <location>
        <begin position="117"/>
        <end position="137"/>
    </location>
</feature>
<name>A0A8I7BHG9_HORVV</name>
<keyword evidence="3" id="KW-1185">Reference proteome</keyword>
<dbReference type="EnsemblPlants" id="HORVU.MOREX.r3.6HG0615860.1">
    <property type="protein sequence ID" value="HORVU.MOREX.r3.6HG0615860.1"/>
    <property type="gene ID" value="HORVU.MOREX.r3.6HG0615860"/>
</dbReference>
<dbReference type="AlphaFoldDB" id="A0A8I7BHG9"/>
<protein>
    <submittedName>
        <fullName evidence="2">Uncharacterized protein</fullName>
    </submittedName>
</protein>
<dbReference type="Proteomes" id="UP000011116">
    <property type="component" value="Chromosome 6H"/>
</dbReference>
<sequence length="160" mass="17831">MNPDHIVTSLSLSSCYYYFGSEVQARSHFCISASDLRKLRSALRRRRMKRLLVHGGRGIGCPSRSAVAGPSALPALGNSVLLPRYQSTEKHDDSDTLGEIGEKARTTAEEFLKMAKEKTDDVAEGAKETAQETKEAVLGESDDEKEKFKQRVEQGRYHQK</sequence>
<reference evidence="2" key="2">
    <citation type="submission" date="2020-10" db="EMBL/GenBank/DDBJ databases">
        <authorList>
            <person name="Scholz U."/>
            <person name="Mascher M."/>
            <person name="Fiebig A."/>
        </authorList>
    </citation>
    <scope>NUCLEOTIDE SEQUENCE [LARGE SCALE GENOMIC DNA]</scope>
    <source>
        <strain evidence="2">cv. Morex</strain>
    </source>
</reference>
<dbReference type="GeneID" id="123403217"/>
<dbReference type="Gramene" id="HORVU.MOREX.r3.6HG0615860.1">
    <property type="protein sequence ID" value="HORVU.MOREX.r3.6HG0615860.1"/>
    <property type="gene ID" value="HORVU.MOREX.r3.6HG0615860"/>
</dbReference>
<accession>A0A8I7BHG9</accession>
<evidence type="ECO:0000313" key="3">
    <source>
        <dbReference type="Proteomes" id="UP000011116"/>
    </source>
</evidence>
<dbReference type="OrthoDB" id="955245at2759"/>
<dbReference type="SMR" id="A0A8I7BHG9"/>
<dbReference type="RefSeq" id="XP_044953103.1">
    <property type="nucleotide sequence ID" value="XM_045097168.1"/>
</dbReference>
<dbReference type="KEGG" id="hvg:123403217"/>
<evidence type="ECO:0000313" key="2">
    <source>
        <dbReference type="EnsemblPlants" id="HORVU.MOREX.r3.6HG0615860.1"/>
    </source>
</evidence>
<proteinExistence type="predicted"/>
<dbReference type="Gramene" id="HORVU.MOREX.r2.6HG0510670.1">
    <property type="protein sequence ID" value="HORVU.MOREX.r2.6HG0510670.1"/>
    <property type="gene ID" value="HORVU.MOREX.r2.6HG0510670"/>
</dbReference>
<dbReference type="OMA" id="AHRQFGC"/>
<gene>
    <name evidence="2" type="primary">LOC123403217</name>
</gene>